<evidence type="ECO:0000313" key="2">
    <source>
        <dbReference type="EMBL" id="GAX27848.1"/>
    </source>
</evidence>
<proteinExistence type="predicted"/>
<organism evidence="2 3">
    <name type="scientific">Fistulifera solaris</name>
    <name type="common">Oleaginous diatom</name>
    <dbReference type="NCBI Taxonomy" id="1519565"/>
    <lineage>
        <taxon>Eukaryota</taxon>
        <taxon>Sar</taxon>
        <taxon>Stramenopiles</taxon>
        <taxon>Ochrophyta</taxon>
        <taxon>Bacillariophyta</taxon>
        <taxon>Bacillariophyceae</taxon>
        <taxon>Bacillariophycidae</taxon>
        <taxon>Naviculales</taxon>
        <taxon>Naviculaceae</taxon>
        <taxon>Fistulifera</taxon>
    </lineage>
</organism>
<feature type="chain" id="PRO_5012509587" description="DUF148 domain-containing protein" evidence="1">
    <location>
        <begin position="22"/>
        <end position="254"/>
    </location>
</feature>
<dbReference type="Proteomes" id="UP000198406">
    <property type="component" value="Unassembled WGS sequence"/>
</dbReference>
<protein>
    <recommendedName>
        <fullName evidence="4">DUF148 domain-containing protein</fullName>
    </recommendedName>
</protein>
<reference evidence="2 3" key="1">
    <citation type="journal article" date="2015" name="Plant Cell">
        <title>Oil accumulation by the oleaginous diatom Fistulifera solaris as revealed by the genome and transcriptome.</title>
        <authorList>
            <person name="Tanaka T."/>
            <person name="Maeda Y."/>
            <person name="Veluchamy A."/>
            <person name="Tanaka M."/>
            <person name="Abida H."/>
            <person name="Marechal E."/>
            <person name="Bowler C."/>
            <person name="Muto M."/>
            <person name="Sunaga Y."/>
            <person name="Tanaka M."/>
            <person name="Yoshino T."/>
            <person name="Taniguchi T."/>
            <person name="Fukuda Y."/>
            <person name="Nemoto M."/>
            <person name="Matsumoto M."/>
            <person name="Wong P.S."/>
            <person name="Aburatani S."/>
            <person name="Fujibuchi W."/>
        </authorList>
    </citation>
    <scope>NUCLEOTIDE SEQUENCE [LARGE SCALE GENOMIC DNA]</scope>
    <source>
        <strain evidence="2 3">JPCC DA0580</strain>
    </source>
</reference>
<dbReference type="AlphaFoldDB" id="A0A1Z5KPH8"/>
<accession>A0A1Z5KPH8</accession>
<name>A0A1Z5KPH8_FISSO</name>
<gene>
    <name evidence="2" type="ORF">FisN_13Hh045</name>
</gene>
<evidence type="ECO:0000313" key="3">
    <source>
        <dbReference type="Proteomes" id="UP000198406"/>
    </source>
</evidence>
<evidence type="ECO:0008006" key="4">
    <source>
        <dbReference type="Google" id="ProtNLM"/>
    </source>
</evidence>
<feature type="signal peptide" evidence="1">
    <location>
        <begin position="1"/>
        <end position="21"/>
    </location>
</feature>
<dbReference type="OrthoDB" id="202221at2759"/>
<dbReference type="EMBL" id="BDSP01000259">
    <property type="protein sequence ID" value="GAX27848.1"/>
    <property type="molecule type" value="Genomic_DNA"/>
</dbReference>
<comment type="caution">
    <text evidence="2">The sequence shown here is derived from an EMBL/GenBank/DDBJ whole genome shotgun (WGS) entry which is preliminary data.</text>
</comment>
<keyword evidence="1" id="KW-0732">Signal</keyword>
<keyword evidence="3" id="KW-1185">Reference proteome</keyword>
<evidence type="ECO:0000256" key="1">
    <source>
        <dbReference type="SAM" id="SignalP"/>
    </source>
</evidence>
<sequence>MTFSKFVSWAILLLSIPSVWSWNNEYSSSISSHQRRRFFTLIGTSVPFLTQPPADAVDELFRKNPLTNPLLEQIRIWEQNEADNIKYGGELERGEAGKLNPVFSKMLVPILEISDDLERINRLLASDTSREALEGVQSIIRQKRYEKIEFKKIFNAYGDNIYYSDPDRANMYLGGGATPKNEQTLAYLQRNEILTNVEDLQAEVAFLLKNREESPEDAINLAKNACQAMRRYLEVVPPSELQEARELLKRQASG</sequence>
<dbReference type="InParanoid" id="A0A1Z5KPH8"/>